<dbReference type="SUPFAM" id="SSF49503">
    <property type="entry name" value="Cupredoxins"/>
    <property type="match status" value="1"/>
</dbReference>
<sequence length="120" mass="12780">MRFAPLGCGLAAVLAWEAAGAPVGAAQEKVAAQAPPPVEITIDNFTFTPTEITISPGTTVRWVNHDDIPHTVVEAEKSFKSKTLDTDDSFSMTFKSTGSIVYFCSLHPHMTGKVIVKSGS</sequence>
<dbReference type="Gene3D" id="2.60.40.420">
    <property type="entry name" value="Cupredoxins - blue copper proteins"/>
    <property type="match status" value="1"/>
</dbReference>
<dbReference type="PANTHER" id="PTHR36507:SF1">
    <property type="entry name" value="BLL1555 PROTEIN"/>
    <property type="match status" value="1"/>
</dbReference>
<dbReference type="InterPro" id="IPR008972">
    <property type="entry name" value="Cupredoxin"/>
</dbReference>
<dbReference type="AlphaFoldDB" id="A0AAU7JIL4"/>
<evidence type="ECO:0000259" key="2">
    <source>
        <dbReference type="Pfam" id="PF13473"/>
    </source>
</evidence>
<dbReference type="PANTHER" id="PTHR36507">
    <property type="entry name" value="BLL1555 PROTEIN"/>
    <property type="match status" value="1"/>
</dbReference>
<dbReference type="InterPro" id="IPR035668">
    <property type="entry name" value="Amicyanin"/>
</dbReference>
<evidence type="ECO:0000313" key="3">
    <source>
        <dbReference type="EMBL" id="XBO40262.1"/>
    </source>
</evidence>
<feature type="signal peptide" evidence="1">
    <location>
        <begin position="1"/>
        <end position="25"/>
    </location>
</feature>
<dbReference type="EMBL" id="CP157484">
    <property type="protein sequence ID" value="XBO40262.1"/>
    <property type="molecule type" value="Genomic_DNA"/>
</dbReference>
<organism evidence="3">
    <name type="scientific">Alsobacter sp. KACC 23698</name>
    <dbReference type="NCBI Taxonomy" id="3149229"/>
    <lineage>
        <taxon>Bacteria</taxon>
        <taxon>Pseudomonadati</taxon>
        <taxon>Pseudomonadota</taxon>
        <taxon>Alphaproteobacteria</taxon>
        <taxon>Hyphomicrobiales</taxon>
        <taxon>Alsobacteraceae</taxon>
        <taxon>Alsobacter</taxon>
    </lineage>
</organism>
<feature type="domain" description="EfeO-type cupredoxin-like" evidence="2">
    <location>
        <begin position="25"/>
        <end position="116"/>
    </location>
</feature>
<feature type="chain" id="PRO_5043840201" evidence="1">
    <location>
        <begin position="26"/>
        <end position="120"/>
    </location>
</feature>
<dbReference type="Pfam" id="PF13473">
    <property type="entry name" value="Cupredoxin_1"/>
    <property type="match status" value="1"/>
</dbReference>
<dbReference type="InterPro" id="IPR028096">
    <property type="entry name" value="EfeO_Cupredoxin"/>
</dbReference>
<evidence type="ECO:0000256" key="1">
    <source>
        <dbReference type="SAM" id="SignalP"/>
    </source>
</evidence>
<dbReference type="RefSeq" id="WP_406857117.1">
    <property type="nucleotide sequence ID" value="NZ_CP157484.1"/>
</dbReference>
<accession>A0AAU7JIL4</accession>
<gene>
    <name evidence="3" type="ORF">ABEG18_05635</name>
</gene>
<dbReference type="CDD" id="cd13921">
    <property type="entry name" value="Amicyanin"/>
    <property type="match status" value="1"/>
</dbReference>
<keyword evidence="1" id="KW-0732">Signal</keyword>
<protein>
    <submittedName>
        <fullName evidence="3">Cupredoxin family copper-binding protein</fullName>
    </submittedName>
</protein>
<reference evidence="3" key="1">
    <citation type="submission" date="2024-05" db="EMBL/GenBank/DDBJ databases">
        <authorList>
            <person name="Kim S."/>
            <person name="Heo J."/>
            <person name="Choi H."/>
            <person name="Choi Y."/>
            <person name="Kwon S.-W."/>
            <person name="Kim Y."/>
        </authorList>
    </citation>
    <scope>NUCLEOTIDE SEQUENCE</scope>
    <source>
        <strain evidence="3">KACC 23698</strain>
    </source>
</reference>
<name>A0AAU7JIL4_9HYPH</name>
<dbReference type="InterPro" id="IPR052721">
    <property type="entry name" value="ET_Amicyanin"/>
</dbReference>
<proteinExistence type="predicted"/>